<dbReference type="OrthoDB" id="1164701at2"/>
<gene>
    <name evidence="2" type="ORF">F3059_01040</name>
</gene>
<evidence type="ECO:0000313" key="3">
    <source>
        <dbReference type="Proteomes" id="UP000435357"/>
    </source>
</evidence>
<protein>
    <submittedName>
        <fullName evidence="2">Carboxypeptidase-like regulatory domain-containing protein</fullName>
    </submittedName>
</protein>
<dbReference type="SUPFAM" id="SSF49464">
    <property type="entry name" value="Carboxypeptidase regulatory domain-like"/>
    <property type="match status" value="1"/>
</dbReference>
<sequence length="366" mass="41893">MIMKRPLAVLLLSLLFSCFNSYSQSTKLSGIVIDKDTRESIPFVHFASTSNQGIGFVSSENGSYKFQFNIDKSDTFSISVIGYKSLKVSVSELVNTDTVYMESKQLELNEFVVSAKPRTAKEIFKDAVKKFNDTEYNDQSFIAGYEELLISNDLKDTSFMKATCVITGYSPKEKVGIFKEFQERVTILAVDSLKNGGDIGGVNLLLMMTRFTKVNEMLSFSFYRWHDYEVTDTILDEDNHVVFKIIGRDRNEHISLSATIDVTTNSFLELTDYWGAGEQRKSIFYRVVFSDYIDVGLPTKMEMQLNRDFGHRPDDKKIYDKGWFIKTTLNLYKKVTAPIETESWVEGSKSMFEGEIDLELKEKMGY</sequence>
<proteinExistence type="predicted"/>
<dbReference type="AlphaFoldDB" id="A0A6N6MEF0"/>
<keyword evidence="2" id="KW-0378">Hydrolase</keyword>
<evidence type="ECO:0000256" key="1">
    <source>
        <dbReference type="SAM" id="SignalP"/>
    </source>
</evidence>
<feature type="signal peptide" evidence="1">
    <location>
        <begin position="1"/>
        <end position="23"/>
    </location>
</feature>
<dbReference type="EMBL" id="WACR01000001">
    <property type="protein sequence ID" value="KAB1066085.1"/>
    <property type="molecule type" value="Genomic_DNA"/>
</dbReference>
<keyword evidence="2" id="KW-0645">Protease</keyword>
<reference evidence="2 3" key="1">
    <citation type="submission" date="2019-09" db="EMBL/GenBank/DDBJ databases">
        <title>Genomes of Cryomorphaceae.</title>
        <authorList>
            <person name="Bowman J.P."/>
        </authorList>
    </citation>
    <scope>NUCLEOTIDE SEQUENCE [LARGE SCALE GENOMIC DNA]</scope>
    <source>
        <strain evidence="2 3">KCTC 52047</strain>
    </source>
</reference>
<dbReference type="PROSITE" id="PS51257">
    <property type="entry name" value="PROKAR_LIPOPROTEIN"/>
    <property type="match status" value="1"/>
</dbReference>
<keyword evidence="2" id="KW-0121">Carboxypeptidase</keyword>
<comment type="caution">
    <text evidence="2">The sequence shown here is derived from an EMBL/GenBank/DDBJ whole genome shotgun (WGS) entry which is preliminary data.</text>
</comment>
<organism evidence="2 3">
    <name type="scientific">Salibacter halophilus</name>
    <dbReference type="NCBI Taxonomy" id="1803916"/>
    <lineage>
        <taxon>Bacteria</taxon>
        <taxon>Pseudomonadati</taxon>
        <taxon>Bacteroidota</taxon>
        <taxon>Flavobacteriia</taxon>
        <taxon>Flavobacteriales</taxon>
        <taxon>Salibacteraceae</taxon>
        <taxon>Salibacter</taxon>
    </lineage>
</organism>
<keyword evidence="3" id="KW-1185">Reference proteome</keyword>
<dbReference type="InterPro" id="IPR008969">
    <property type="entry name" value="CarboxyPept-like_regulatory"/>
</dbReference>
<keyword evidence="1" id="KW-0732">Signal</keyword>
<feature type="chain" id="PRO_5027022675" evidence="1">
    <location>
        <begin position="24"/>
        <end position="366"/>
    </location>
</feature>
<evidence type="ECO:0000313" key="2">
    <source>
        <dbReference type="EMBL" id="KAB1066085.1"/>
    </source>
</evidence>
<name>A0A6N6MEF0_9FLAO</name>
<dbReference type="Pfam" id="PF13715">
    <property type="entry name" value="CarbopepD_reg_2"/>
    <property type="match status" value="1"/>
</dbReference>
<accession>A0A6N6MEF0</accession>
<dbReference type="Proteomes" id="UP000435357">
    <property type="component" value="Unassembled WGS sequence"/>
</dbReference>
<dbReference type="GO" id="GO:0004180">
    <property type="term" value="F:carboxypeptidase activity"/>
    <property type="evidence" value="ECO:0007669"/>
    <property type="project" value="UniProtKB-KW"/>
</dbReference>